<dbReference type="Proteomes" id="UP000641954">
    <property type="component" value="Unassembled WGS sequence"/>
</dbReference>
<dbReference type="EMBL" id="JACJSK010000009">
    <property type="protein sequence ID" value="MBD2543896.1"/>
    <property type="molecule type" value="Genomic_DNA"/>
</dbReference>
<evidence type="ECO:0000313" key="1">
    <source>
        <dbReference type="EMBL" id="MBD2543896.1"/>
    </source>
</evidence>
<dbReference type="RefSeq" id="WP_156331723.1">
    <property type="nucleotide sequence ID" value="NZ_JACJSK010000009.1"/>
</dbReference>
<name>A0ABR8EAV8_9CYAN</name>
<sequence>MSSDGINSDFFHILLIFALTLTKTMAGIANLPDGLMDFSGKNSQKNSVI</sequence>
<comment type="caution">
    <text evidence="1">The sequence shown here is derived from an EMBL/GenBank/DDBJ whole genome shotgun (WGS) entry which is preliminary data.</text>
</comment>
<evidence type="ECO:0000313" key="2">
    <source>
        <dbReference type="Proteomes" id="UP000641954"/>
    </source>
</evidence>
<organism evidence="1 2">
    <name type="scientific">Planktothricoides raciborskii FACHB-1370</name>
    <dbReference type="NCBI Taxonomy" id="2949576"/>
    <lineage>
        <taxon>Bacteria</taxon>
        <taxon>Bacillati</taxon>
        <taxon>Cyanobacteriota</taxon>
        <taxon>Cyanophyceae</taxon>
        <taxon>Oscillatoriophycideae</taxon>
        <taxon>Oscillatoriales</taxon>
        <taxon>Oscillatoriaceae</taxon>
        <taxon>Planktothricoides</taxon>
    </lineage>
</organism>
<protein>
    <submittedName>
        <fullName evidence="1">Uncharacterized protein</fullName>
    </submittedName>
</protein>
<reference evidence="1 2" key="1">
    <citation type="journal article" date="2020" name="ISME J.">
        <title>Comparative genomics reveals insights into cyanobacterial evolution and habitat adaptation.</title>
        <authorList>
            <person name="Chen M.Y."/>
            <person name="Teng W.K."/>
            <person name="Zhao L."/>
            <person name="Hu C.X."/>
            <person name="Zhou Y.K."/>
            <person name="Han B.P."/>
            <person name="Song L.R."/>
            <person name="Shu W.S."/>
        </authorList>
    </citation>
    <scope>NUCLEOTIDE SEQUENCE [LARGE SCALE GENOMIC DNA]</scope>
    <source>
        <strain evidence="1 2">FACHB-1370</strain>
    </source>
</reference>
<proteinExistence type="predicted"/>
<keyword evidence="2" id="KW-1185">Reference proteome</keyword>
<accession>A0ABR8EAV8</accession>
<gene>
    <name evidence="1" type="ORF">H6G72_08585</name>
</gene>